<dbReference type="Proteomes" id="UP001497444">
    <property type="component" value="Chromosome 12"/>
</dbReference>
<evidence type="ECO:0000256" key="6">
    <source>
        <dbReference type="ARBA" id="ARBA00047928"/>
    </source>
</evidence>
<dbReference type="InterPro" id="IPR011050">
    <property type="entry name" value="Pectin_lyase_fold/virulence"/>
</dbReference>
<dbReference type="EC" id="3.1.1.11" evidence="3 8"/>
<evidence type="ECO:0000256" key="7">
    <source>
        <dbReference type="PROSITE-ProRule" id="PRU10040"/>
    </source>
</evidence>
<dbReference type="SUPFAM" id="SSF51126">
    <property type="entry name" value="Pectin lyase-like"/>
    <property type="match status" value="1"/>
</dbReference>
<feature type="chain" id="PRO_5044966007" description="Pectinesterase" evidence="8">
    <location>
        <begin position="25"/>
        <end position="369"/>
    </location>
</feature>
<sequence length="369" mass="39689">MRNIAWTLSSSSWVVILFVSLVLSTSPPHLVQCVRAGDSLRMLNAVLESTTSAKELYAVGQPAVAGMKAGAAPVTAVILVDQGGLGDYKTVGEAIAAIPIHNKDPVIIYIHAGVYEEQIVVLKSQWHITLVGAGREVTKITSRQSAGATGTTYTTSTVGISASYFTAKNITFENTSPVPLDGAVQQQAVALRTTGDFNAFYGCGFLGGQDTLYDDRGRHYFKECFIQGSVDFIFGDGTSLYENCELNVIPTDGGSLTAQKRQFAYEGSGYSFVNCAVTGSGPPTVLLGRAWGAYSRVVFAYTYFADIIAPQGWFDWDVTARDSTAFYGEYKCFGPGANANWRVSWAHQLSDAEAAPFLSTSFVDGQLWV</sequence>
<comment type="pathway">
    <text evidence="1 8">Glycan metabolism; pectin degradation; 2-dehydro-3-deoxy-D-gluconate from pectin: step 1/5.</text>
</comment>
<evidence type="ECO:0000256" key="1">
    <source>
        <dbReference type="ARBA" id="ARBA00005184"/>
    </source>
</evidence>
<evidence type="ECO:0000256" key="5">
    <source>
        <dbReference type="ARBA" id="ARBA00023085"/>
    </source>
</evidence>
<dbReference type="InterPro" id="IPR033131">
    <property type="entry name" value="Pectinesterase_Asp_AS"/>
</dbReference>
<keyword evidence="11" id="KW-1185">Reference proteome</keyword>
<evidence type="ECO:0000313" key="10">
    <source>
        <dbReference type="EMBL" id="CAK9259432.1"/>
    </source>
</evidence>
<evidence type="ECO:0000256" key="3">
    <source>
        <dbReference type="ARBA" id="ARBA00013229"/>
    </source>
</evidence>
<name>A0ABP0VY35_9BRYO</name>
<comment type="catalytic activity">
    <reaction evidence="6 8">
        <text>[(1-&gt;4)-alpha-D-galacturonosyl methyl ester](n) + n H2O = [(1-&gt;4)-alpha-D-galacturonosyl](n) + n methanol + n H(+)</text>
        <dbReference type="Rhea" id="RHEA:22380"/>
        <dbReference type="Rhea" id="RHEA-COMP:14570"/>
        <dbReference type="Rhea" id="RHEA-COMP:14573"/>
        <dbReference type="ChEBI" id="CHEBI:15377"/>
        <dbReference type="ChEBI" id="CHEBI:15378"/>
        <dbReference type="ChEBI" id="CHEBI:17790"/>
        <dbReference type="ChEBI" id="CHEBI:140522"/>
        <dbReference type="ChEBI" id="CHEBI:140523"/>
        <dbReference type="EC" id="3.1.1.11"/>
    </reaction>
</comment>
<reference evidence="10" key="1">
    <citation type="submission" date="2024-02" db="EMBL/GenBank/DDBJ databases">
        <authorList>
            <consortium name="ELIXIR-Norway"/>
            <consortium name="Elixir Norway"/>
        </authorList>
    </citation>
    <scope>NUCLEOTIDE SEQUENCE</scope>
</reference>
<dbReference type="EMBL" id="OZ020107">
    <property type="protein sequence ID" value="CAK9259432.1"/>
    <property type="molecule type" value="Genomic_DNA"/>
</dbReference>
<organism evidence="10 11">
    <name type="scientific">Sphagnum jensenii</name>
    <dbReference type="NCBI Taxonomy" id="128206"/>
    <lineage>
        <taxon>Eukaryota</taxon>
        <taxon>Viridiplantae</taxon>
        <taxon>Streptophyta</taxon>
        <taxon>Embryophyta</taxon>
        <taxon>Bryophyta</taxon>
        <taxon>Sphagnophytina</taxon>
        <taxon>Sphagnopsida</taxon>
        <taxon>Sphagnales</taxon>
        <taxon>Sphagnaceae</taxon>
        <taxon>Sphagnum</taxon>
    </lineage>
</organism>
<evidence type="ECO:0000259" key="9">
    <source>
        <dbReference type="Pfam" id="PF01095"/>
    </source>
</evidence>
<dbReference type="InterPro" id="IPR012334">
    <property type="entry name" value="Pectin_lyas_fold"/>
</dbReference>
<feature type="domain" description="Pectinesterase catalytic" evidence="9">
    <location>
        <begin position="78"/>
        <end position="365"/>
    </location>
</feature>
<keyword evidence="5 8" id="KW-0063">Aspartyl esterase</keyword>
<dbReference type="PROSITE" id="PS00503">
    <property type="entry name" value="PECTINESTERASE_2"/>
    <property type="match status" value="1"/>
</dbReference>
<gene>
    <name evidence="10" type="ORF">CSSPJE1EN1_LOCUS4910</name>
</gene>
<feature type="signal peptide" evidence="8">
    <location>
        <begin position="1"/>
        <end position="24"/>
    </location>
</feature>
<dbReference type="PANTHER" id="PTHR31321">
    <property type="entry name" value="ACYL-COA THIOESTER HYDROLASE YBHC-RELATED"/>
    <property type="match status" value="1"/>
</dbReference>
<keyword evidence="4 8" id="KW-0378">Hydrolase</keyword>
<evidence type="ECO:0000256" key="8">
    <source>
        <dbReference type="RuleBase" id="RU000589"/>
    </source>
</evidence>
<evidence type="ECO:0000313" key="11">
    <source>
        <dbReference type="Proteomes" id="UP001497444"/>
    </source>
</evidence>
<protein>
    <recommendedName>
        <fullName evidence="3 8">Pectinesterase</fullName>
        <ecNumber evidence="3 8">3.1.1.11</ecNumber>
    </recommendedName>
</protein>
<dbReference type="InterPro" id="IPR000070">
    <property type="entry name" value="Pectinesterase_cat"/>
</dbReference>
<proteinExistence type="inferred from homology"/>
<feature type="active site" evidence="7">
    <location>
        <position position="231"/>
    </location>
</feature>
<accession>A0ABP0VY35</accession>
<keyword evidence="8" id="KW-0732">Signal</keyword>
<dbReference type="Pfam" id="PF01095">
    <property type="entry name" value="Pectinesterase"/>
    <property type="match status" value="1"/>
</dbReference>
<evidence type="ECO:0000256" key="2">
    <source>
        <dbReference type="ARBA" id="ARBA00008891"/>
    </source>
</evidence>
<comment type="similarity">
    <text evidence="2">Belongs to the pectinesterase family.</text>
</comment>
<evidence type="ECO:0000256" key="4">
    <source>
        <dbReference type="ARBA" id="ARBA00022801"/>
    </source>
</evidence>
<dbReference type="PANTHER" id="PTHR31321:SF139">
    <property type="entry name" value="PECTINESTERASE CATALYTIC DOMAIN-CONTAINING PROTEIN"/>
    <property type="match status" value="1"/>
</dbReference>
<dbReference type="Gene3D" id="2.160.20.10">
    <property type="entry name" value="Single-stranded right-handed beta-helix, Pectin lyase-like"/>
    <property type="match status" value="1"/>
</dbReference>